<feature type="compositionally biased region" description="Low complexity" evidence="1">
    <location>
        <begin position="133"/>
        <end position="144"/>
    </location>
</feature>
<dbReference type="EMBL" id="OX465084">
    <property type="protein sequence ID" value="CAI9297107.1"/>
    <property type="molecule type" value="Genomic_DNA"/>
</dbReference>
<dbReference type="PANTHER" id="PTHR33781:SF19">
    <property type="entry name" value="PHYTOCHROME KINASE SUBSTRATE 1"/>
    <property type="match status" value="1"/>
</dbReference>
<evidence type="ECO:0000313" key="3">
    <source>
        <dbReference type="Proteomes" id="UP001177003"/>
    </source>
</evidence>
<accession>A0AA35ZSL8</accession>
<protein>
    <submittedName>
        <fullName evidence="2">Uncharacterized protein</fullName>
    </submittedName>
</protein>
<evidence type="ECO:0000313" key="2">
    <source>
        <dbReference type="EMBL" id="CAI9297107.1"/>
    </source>
</evidence>
<dbReference type="GO" id="GO:0009638">
    <property type="term" value="P:phototropism"/>
    <property type="evidence" value="ECO:0007669"/>
    <property type="project" value="InterPro"/>
</dbReference>
<dbReference type="PANTHER" id="PTHR33781">
    <property type="entry name" value="PROTEIN PHYTOCHROME KINASE SUBSTRATE 1-RELATED"/>
    <property type="match status" value="1"/>
</dbReference>
<gene>
    <name evidence="2" type="ORF">LSALG_LOCUS35941</name>
</gene>
<dbReference type="Proteomes" id="UP001177003">
    <property type="component" value="Chromosome 8"/>
</dbReference>
<dbReference type="InterPro" id="IPR039615">
    <property type="entry name" value="PKS"/>
</dbReference>
<feature type="region of interest" description="Disordered" evidence="1">
    <location>
        <begin position="216"/>
        <end position="246"/>
    </location>
</feature>
<proteinExistence type="predicted"/>
<name>A0AA35ZSL8_LACSI</name>
<organism evidence="2 3">
    <name type="scientific">Lactuca saligna</name>
    <name type="common">Willowleaf lettuce</name>
    <dbReference type="NCBI Taxonomy" id="75948"/>
    <lineage>
        <taxon>Eukaryota</taxon>
        <taxon>Viridiplantae</taxon>
        <taxon>Streptophyta</taxon>
        <taxon>Embryophyta</taxon>
        <taxon>Tracheophyta</taxon>
        <taxon>Spermatophyta</taxon>
        <taxon>Magnoliopsida</taxon>
        <taxon>eudicotyledons</taxon>
        <taxon>Gunneridae</taxon>
        <taxon>Pentapetalae</taxon>
        <taxon>asterids</taxon>
        <taxon>campanulids</taxon>
        <taxon>Asterales</taxon>
        <taxon>Asteraceae</taxon>
        <taxon>Cichorioideae</taxon>
        <taxon>Cichorieae</taxon>
        <taxon>Lactucinae</taxon>
        <taxon>Lactuca</taxon>
    </lineage>
</organism>
<reference evidence="2" key="1">
    <citation type="submission" date="2023-04" db="EMBL/GenBank/DDBJ databases">
        <authorList>
            <person name="Vijverberg K."/>
            <person name="Xiong W."/>
            <person name="Schranz E."/>
        </authorList>
    </citation>
    <scope>NUCLEOTIDE SEQUENCE</scope>
</reference>
<dbReference type="AlphaFoldDB" id="A0AA35ZSL8"/>
<feature type="compositionally biased region" description="Basic and acidic residues" evidence="1">
    <location>
        <begin position="115"/>
        <end position="128"/>
    </location>
</feature>
<sequence>MEIYASVSAFEKNLTLQTQNSFRDASFSSYLNKAEENMIRKLTNQATDIQNQKDQNYPLRKKSEDEEIGVFGAEKYFKGEIEDVDNKNNRRFIDSAIANTASKMYHEEDKIEELDHGVSGKERPDRINMHTPSVRSNVSCNSRSGLLPRTMQTPGKSEKGSKTRIFLSRFGCNCIDKKSTQISEKRFIHSKEISNKKTDSSSSKLSEKSTKNDYFSFPVLNSNDHNSNSSTNSKSGNLAGKIQGDNNGRRLSLGRKISLLNDWDLDIPTEDEMYIPSRVKYNHDVDSDSSSDLFEIESFSTTGNSSFLPHRASESDCYAPSEVSIQWSVVTASAADFSVASDYEEVRTGVGGWRNSGRKPQVTDHIHKDEQKKRSGILSGCTDHKAVRVTGGEYKVSGGGGRRRSADCMAVGSMFRGVNTLTRFDPIRGVTSPEEPYFPS</sequence>
<keyword evidence="3" id="KW-1185">Reference proteome</keyword>
<evidence type="ECO:0000256" key="1">
    <source>
        <dbReference type="SAM" id="MobiDB-lite"/>
    </source>
</evidence>
<feature type="compositionally biased region" description="Low complexity" evidence="1">
    <location>
        <begin position="221"/>
        <end position="237"/>
    </location>
</feature>
<feature type="region of interest" description="Disordered" evidence="1">
    <location>
        <begin position="115"/>
        <end position="161"/>
    </location>
</feature>